<dbReference type="Pfam" id="PF13505">
    <property type="entry name" value="OMP_b-brl"/>
    <property type="match status" value="1"/>
</dbReference>
<dbReference type="SUPFAM" id="SSF56925">
    <property type="entry name" value="OMPA-like"/>
    <property type="match status" value="1"/>
</dbReference>
<comment type="caution">
    <text evidence="4">The sequence shown here is derived from an EMBL/GenBank/DDBJ whole genome shotgun (WGS) entry which is preliminary data.</text>
</comment>
<evidence type="ECO:0000313" key="5">
    <source>
        <dbReference type="Proteomes" id="UP000094487"/>
    </source>
</evidence>
<dbReference type="Gene3D" id="2.40.160.20">
    <property type="match status" value="1"/>
</dbReference>
<feature type="chain" id="PRO_5009131889" description="Outer membrane protein beta-barrel domain-containing protein" evidence="2">
    <location>
        <begin position="23"/>
        <end position="259"/>
    </location>
</feature>
<keyword evidence="5" id="KW-1185">Reference proteome</keyword>
<organism evidence="4 5">
    <name type="scientific">Sphingomonas turrisvirgatae</name>
    <dbReference type="NCBI Taxonomy" id="1888892"/>
    <lineage>
        <taxon>Bacteria</taxon>
        <taxon>Pseudomonadati</taxon>
        <taxon>Pseudomonadota</taxon>
        <taxon>Alphaproteobacteria</taxon>
        <taxon>Sphingomonadales</taxon>
        <taxon>Sphingomonadaceae</taxon>
        <taxon>Sphingomonas</taxon>
    </lineage>
</organism>
<gene>
    <name evidence="4" type="ORF">BFL28_07880</name>
</gene>
<dbReference type="AlphaFoldDB" id="A0A1E3LQH5"/>
<dbReference type="InterPro" id="IPR011250">
    <property type="entry name" value="OMP/PagP_B-barrel"/>
</dbReference>
<dbReference type="Proteomes" id="UP000094487">
    <property type="component" value="Unassembled WGS sequence"/>
</dbReference>
<name>A0A1E3LQH5_9SPHN</name>
<dbReference type="OrthoDB" id="5643626at2"/>
<keyword evidence="1 2" id="KW-0732">Signal</keyword>
<feature type="domain" description="Outer membrane protein beta-barrel" evidence="3">
    <location>
        <begin position="9"/>
        <end position="222"/>
    </location>
</feature>
<dbReference type="InterPro" id="IPR027385">
    <property type="entry name" value="Beta-barrel_OMP"/>
</dbReference>
<dbReference type="STRING" id="1888892.BFL28_07880"/>
<accession>A0A1E3LQH5</accession>
<proteinExistence type="predicted"/>
<evidence type="ECO:0000256" key="1">
    <source>
        <dbReference type="ARBA" id="ARBA00022729"/>
    </source>
</evidence>
<evidence type="ECO:0000256" key="2">
    <source>
        <dbReference type="SAM" id="SignalP"/>
    </source>
</evidence>
<dbReference type="EMBL" id="MDDS01000086">
    <property type="protein sequence ID" value="ODP35996.1"/>
    <property type="molecule type" value="Genomic_DNA"/>
</dbReference>
<sequence length="259" mass="27004">MKFALRVSAAVAAIAVALPASAQVYVGARGGAIINSKSENTGVTTATVPATADFPAIAAGTSVDWDTDFKTGYDIGGTIGYRTGDGLRFEVEAGYSNTKVDAHRNLAVGGAVIDGANIAVLTRGAPLATNPTVGAVLADGRGDVKNIYAFGNVFYDINAGGSFQPYFGIGFGAQRVDVTYRPSGVDVVNDRQTRFAYQLMGGATYRLNDNFELFAQYTWRATPDRAETDVNLLPARLGVESRQSIVGGGVRFALGGAGN</sequence>
<dbReference type="RefSeq" id="WP_069322183.1">
    <property type="nucleotide sequence ID" value="NZ_MDDS01000086.1"/>
</dbReference>
<evidence type="ECO:0000313" key="4">
    <source>
        <dbReference type="EMBL" id="ODP35996.1"/>
    </source>
</evidence>
<reference evidence="4 5" key="1">
    <citation type="submission" date="2016-08" db="EMBL/GenBank/DDBJ databases">
        <title>Draft genome of the agarase producing Sphingomonas sp. MCT13.</title>
        <authorList>
            <person name="D'Andrea M.M."/>
            <person name="Rossolini G.M."/>
            <person name="Thaller M.C."/>
        </authorList>
    </citation>
    <scope>NUCLEOTIDE SEQUENCE [LARGE SCALE GENOMIC DNA]</scope>
    <source>
        <strain evidence="4 5">MCT13</strain>
    </source>
</reference>
<protein>
    <recommendedName>
        <fullName evidence="3">Outer membrane protein beta-barrel domain-containing protein</fullName>
    </recommendedName>
</protein>
<feature type="signal peptide" evidence="2">
    <location>
        <begin position="1"/>
        <end position="22"/>
    </location>
</feature>
<evidence type="ECO:0000259" key="3">
    <source>
        <dbReference type="Pfam" id="PF13505"/>
    </source>
</evidence>